<protein>
    <recommendedName>
        <fullName evidence="1">Transposase IS66 central domain-containing protein</fullName>
    </recommendedName>
</protein>
<proteinExistence type="predicted"/>
<evidence type="ECO:0000313" key="2">
    <source>
        <dbReference type="EMBL" id="GIG75632.1"/>
    </source>
</evidence>
<dbReference type="InterPro" id="IPR052344">
    <property type="entry name" value="Transposase-related"/>
</dbReference>
<keyword evidence="3" id="KW-1185">Reference proteome</keyword>
<accession>A0A8J3PN57</accession>
<evidence type="ECO:0000313" key="3">
    <source>
        <dbReference type="Proteomes" id="UP000653674"/>
    </source>
</evidence>
<dbReference type="InterPro" id="IPR004291">
    <property type="entry name" value="Transposase_IS66_central"/>
</dbReference>
<dbReference type="Proteomes" id="UP000653674">
    <property type="component" value="Unassembled WGS sequence"/>
</dbReference>
<comment type="caution">
    <text evidence="2">The sequence shown here is derived from an EMBL/GenBank/DDBJ whole genome shotgun (WGS) entry which is preliminary data.</text>
</comment>
<sequence length="260" mass="27876">MARVRALLRRAGLLHTDETPARVDGDWTYLHVACTETLTALHTGGRSQADISAGGVLDGYTGVLVRAGYAGYAHLVDAAHAWCGAHLLRDLKAIYDTDPTTQQGAQAMATTLTLALHDTKTARAAGATGLAEQRLAFLHAAYAGAIAQIRADNQTGTTPLQQRALSLADRFDRHKDMILRFVHDLAVPFTNNQAERDIRGAKVKQRSGGCWRTLDGLADFAVIWSYLSTAAKHGLDPLGVLVQLFTTGPWLPSIPQAGSA</sequence>
<reference evidence="2" key="1">
    <citation type="submission" date="2021-01" db="EMBL/GenBank/DDBJ databases">
        <title>Whole genome shotgun sequence of Planosporangium flavigriseum NBRC 105377.</title>
        <authorList>
            <person name="Komaki H."/>
            <person name="Tamura T."/>
        </authorList>
    </citation>
    <scope>NUCLEOTIDE SEQUENCE</scope>
    <source>
        <strain evidence="2">NBRC 105377</strain>
    </source>
</reference>
<dbReference type="PANTHER" id="PTHR33678">
    <property type="entry name" value="BLL1576 PROTEIN"/>
    <property type="match status" value="1"/>
</dbReference>
<dbReference type="AlphaFoldDB" id="A0A8J3PN57"/>
<feature type="domain" description="Transposase IS66 central" evidence="1">
    <location>
        <begin position="3"/>
        <end position="216"/>
    </location>
</feature>
<dbReference type="PANTHER" id="PTHR33678:SF2">
    <property type="match status" value="1"/>
</dbReference>
<dbReference type="EMBL" id="BONU01000034">
    <property type="protein sequence ID" value="GIG75632.1"/>
    <property type="molecule type" value="Genomic_DNA"/>
</dbReference>
<evidence type="ECO:0000259" key="1">
    <source>
        <dbReference type="Pfam" id="PF03050"/>
    </source>
</evidence>
<name>A0A8J3PN57_9ACTN</name>
<gene>
    <name evidence="2" type="ORF">Pfl04_40360</name>
</gene>
<organism evidence="2 3">
    <name type="scientific">Planosporangium flavigriseum</name>
    <dbReference type="NCBI Taxonomy" id="373681"/>
    <lineage>
        <taxon>Bacteria</taxon>
        <taxon>Bacillati</taxon>
        <taxon>Actinomycetota</taxon>
        <taxon>Actinomycetes</taxon>
        <taxon>Micromonosporales</taxon>
        <taxon>Micromonosporaceae</taxon>
        <taxon>Planosporangium</taxon>
    </lineage>
</organism>
<dbReference type="Pfam" id="PF03050">
    <property type="entry name" value="DDE_Tnp_IS66"/>
    <property type="match status" value="1"/>
</dbReference>